<evidence type="ECO:0000259" key="13">
    <source>
        <dbReference type="SMART" id="SM00481"/>
    </source>
</evidence>
<evidence type="ECO:0000313" key="14">
    <source>
        <dbReference type="EMBL" id="MCV3754079.1"/>
    </source>
</evidence>
<keyword evidence="9 11" id="KW-0239">DNA-directed DNA polymerase</keyword>
<dbReference type="NCBIfam" id="TIGR01405">
    <property type="entry name" value="polC_Gram_pos"/>
    <property type="match status" value="1"/>
</dbReference>
<dbReference type="SMART" id="SM00479">
    <property type="entry name" value="EXOIII"/>
    <property type="match status" value="1"/>
</dbReference>
<dbReference type="InterPro" id="IPR003141">
    <property type="entry name" value="Pol/His_phosphatase_N"/>
</dbReference>
<dbReference type="SUPFAM" id="SSF89550">
    <property type="entry name" value="PHP domain-like"/>
    <property type="match status" value="1"/>
</dbReference>
<keyword evidence="5 11" id="KW-0235">DNA replication</keyword>
<keyword evidence="8 11" id="KW-0269">Exonuclease</keyword>
<feature type="domain" description="Polymerase/histidinol phosphatase N-terminal" evidence="13">
    <location>
        <begin position="315"/>
        <end position="387"/>
    </location>
</feature>
<keyword evidence="3 11" id="KW-0808">Transferase</keyword>
<comment type="subcellular location">
    <subcellularLocation>
        <location evidence="11">Cytoplasm</location>
    </subcellularLocation>
</comment>
<organism evidence="14 15">
    <name type="scientific">Ureaplasma zalophigenitalium</name>
    <dbReference type="NCBI Taxonomy" id="907723"/>
    <lineage>
        <taxon>Bacteria</taxon>
        <taxon>Bacillati</taxon>
        <taxon>Mycoplasmatota</taxon>
        <taxon>Mycoplasmoidales</taxon>
        <taxon>Mycoplasmoidaceae</taxon>
        <taxon>Ureaplasma</taxon>
    </lineage>
</organism>
<keyword evidence="4 11" id="KW-0548">Nucleotidyltransferase</keyword>
<feature type="domain" description="Exonuclease" evidence="12">
    <location>
        <begin position="405"/>
        <end position="574"/>
    </location>
</feature>
<evidence type="ECO:0000256" key="6">
    <source>
        <dbReference type="ARBA" id="ARBA00022722"/>
    </source>
</evidence>
<dbReference type="Gene3D" id="3.30.1900.20">
    <property type="match status" value="1"/>
</dbReference>
<dbReference type="Pfam" id="PF02811">
    <property type="entry name" value="PHP"/>
    <property type="match status" value="1"/>
</dbReference>
<dbReference type="Proteomes" id="UP001207252">
    <property type="component" value="Unassembled WGS sequence"/>
</dbReference>
<sequence>MQQNILLKILPTLADDVYRNLPGYNVKKESINNGKYLLHVRFNSFVDFALLEQISDLPLHPRIQNCSLVWHNHFNSSEQFTALVDYLFSKNEWMNPEFANLEYEQQKVILTTSSHNQLVILQNNIETIRQTLNQCGLIFNDLIISFNDYSETIAQQAIEQQNQAAILLAKLNEFDQEKTVSEATDYSQNWNRYNRQDNKAITKLNDININMTQANIMGKIFLIEQRERNNKDIILNFYIQDDTDTLNVTYYLNANNKFKEHFLSLKVNDYIGASGEITSSFNDPTKTIPVLKAKKIWKVDNYSLTGDNAVVAPRIELGFHTKMTSSDCIIGTEELVDFAVKNKIPCIGITDRYVVQAYPEIQTYLQTKKIDEQTLKIIYGLECEVLPTRIDAVYNTDERFFIDQEYIVFDLETTGLYPNYDEIIEFGGVLVKNGQILERKQFFMKPSKPLSPTTIKLTKITDDHVKQAMNEETGLKTMLEWFKNRILVAHNAFNFDINFINIRLQKYGMPIISNMYVDTLMLSRSLNPTYRSHRLGAICKKNNIAYDDLIAHRADYDAEVLVSVFNIMLSQLINEHKIKQWSEVNNRIQNRSLRNRFFGDQIAIYAKNQAGIKNIYELVSKAHTDFYNNRPTITKEFLEQFKSNLIITNAVYDNELINSLFNKTDDEIIQQINQYDFITLPSLNCFKNQIHSEKITTSDLQHALNKLVDLTKTTQKPIIASSHVYYLQPSDKKYYDVYVNSKGLNGRLHRFANESYVPDLHYLDQQAFNKELDYLNNPEDKQKILSANLSEVISWFADNIKPLKQDLYTPKIDNVDELTKNFVYQTAKKIYGENLPEIVQERIDKELNAIITHGFSVVYWISHLLVKKSNEDGYSVGSRGSVGSSLVATFLNITDVNPLIPHYLCPACKYCEFVPDAEDGYDLEAKKCPECQADLLREGHNIPFETFLGFNGDKVPDIDLNFSGVYQPVAHQFIKDVFGDDHSYRAGTVSKLKDKTTYAMVKKYFEEKNDEIIRDSTINLYVQHCFATKKTTGQHPGGIIIVPKDLSIYDFTPYNYPADDENESWKTTHFAFEYIHNNLLKFDILGHDNPTILKLLEDLTHVKQQDVPINDEKTMQMFYDITVMNIQPSDVLDEKTGAISIPEFGTSFVRQMLVATQPRSFADLIRISGLSHGTDVYLNNAQTLITQHNKKLKDVIACRDDIMSYLIQNGIDFTTAFFVMEDVRKGKKIKPEHEEILRANNIPDWYIESANKIQYMFPKAHATAYVMHAWKFAWYKLYYPLEYYAAFLSVRSQNFDLEAINKTRTEIVDIYKKIKRDKNASNKELDSLTTYEIIIEFLARGVKLLNIDINHSHPTDFLIDREKNALIPPLICIPSLGEKVASSIVEQRNLKPFSTIEDIIHRTAITTRQIEVLKNIGALDNFDESAQTELF</sequence>
<dbReference type="NCBIfam" id="TIGR00573">
    <property type="entry name" value="dnaq"/>
    <property type="match status" value="1"/>
</dbReference>
<dbReference type="SUPFAM" id="SSF53098">
    <property type="entry name" value="Ribonuclease H-like"/>
    <property type="match status" value="1"/>
</dbReference>
<dbReference type="Gene3D" id="3.30.420.10">
    <property type="entry name" value="Ribonuclease H-like superfamily/Ribonuclease H"/>
    <property type="match status" value="1"/>
</dbReference>
<gene>
    <name evidence="11 14" type="primary">polC</name>
    <name evidence="14" type="ORF">OF365_01700</name>
</gene>
<evidence type="ECO:0000256" key="9">
    <source>
        <dbReference type="ARBA" id="ARBA00022932"/>
    </source>
</evidence>
<protein>
    <recommendedName>
        <fullName evidence="11">DNA polymerase III PolC-type</fullName>
        <shortName evidence="11">PolIII</shortName>
        <ecNumber evidence="11">2.7.7.7</ecNumber>
    </recommendedName>
</protein>
<evidence type="ECO:0000256" key="10">
    <source>
        <dbReference type="ARBA" id="ARBA00049244"/>
    </source>
</evidence>
<dbReference type="Pfam" id="PF17657">
    <property type="entry name" value="DNA_pol3_finger"/>
    <property type="match status" value="1"/>
</dbReference>
<dbReference type="GO" id="GO:0003887">
    <property type="term" value="F:DNA-directed DNA polymerase activity"/>
    <property type="evidence" value="ECO:0007669"/>
    <property type="project" value="UniProtKB-EC"/>
</dbReference>
<dbReference type="InterPro" id="IPR029460">
    <property type="entry name" value="DNAPol_HHH"/>
</dbReference>
<dbReference type="InterPro" id="IPR006308">
    <property type="entry name" value="Pol_III_a_PolC-type_gram_pos"/>
</dbReference>
<dbReference type="PANTHER" id="PTHR32294:SF5">
    <property type="entry name" value="DNA POLYMERASE III POLC-TYPE"/>
    <property type="match status" value="1"/>
</dbReference>
<dbReference type="SMART" id="SM00481">
    <property type="entry name" value="POLIIIAc"/>
    <property type="match status" value="1"/>
</dbReference>
<dbReference type="PANTHER" id="PTHR32294">
    <property type="entry name" value="DNA POLYMERASE III SUBUNIT ALPHA"/>
    <property type="match status" value="1"/>
</dbReference>
<dbReference type="InterPro" id="IPR011708">
    <property type="entry name" value="DNA_pol3_alpha_NTPase_dom"/>
</dbReference>
<comment type="catalytic activity">
    <reaction evidence="10 11">
        <text>DNA(n) + a 2'-deoxyribonucleoside 5'-triphosphate = DNA(n+1) + diphosphate</text>
        <dbReference type="Rhea" id="RHEA:22508"/>
        <dbReference type="Rhea" id="RHEA-COMP:17339"/>
        <dbReference type="Rhea" id="RHEA-COMP:17340"/>
        <dbReference type="ChEBI" id="CHEBI:33019"/>
        <dbReference type="ChEBI" id="CHEBI:61560"/>
        <dbReference type="ChEBI" id="CHEBI:173112"/>
        <dbReference type="EC" id="2.7.7.7"/>
    </reaction>
</comment>
<evidence type="ECO:0000256" key="8">
    <source>
        <dbReference type="ARBA" id="ARBA00022839"/>
    </source>
</evidence>
<evidence type="ECO:0000313" key="15">
    <source>
        <dbReference type="Proteomes" id="UP001207252"/>
    </source>
</evidence>
<comment type="caution">
    <text evidence="14">The sequence shown here is derived from an EMBL/GenBank/DDBJ whole genome shotgun (WGS) entry which is preliminary data.</text>
</comment>
<evidence type="ECO:0000256" key="11">
    <source>
        <dbReference type="HAMAP-Rule" id="MF_00356"/>
    </source>
</evidence>
<evidence type="ECO:0000256" key="7">
    <source>
        <dbReference type="ARBA" id="ARBA00022801"/>
    </source>
</evidence>
<evidence type="ECO:0000256" key="3">
    <source>
        <dbReference type="ARBA" id="ARBA00022679"/>
    </source>
</evidence>
<dbReference type="Gene3D" id="2.40.50.140">
    <property type="entry name" value="Nucleic acid-binding proteins"/>
    <property type="match status" value="1"/>
</dbReference>
<dbReference type="InterPro" id="IPR004805">
    <property type="entry name" value="DnaE2/DnaE/PolC"/>
</dbReference>
<dbReference type="Gene3D" id="1.10.150.870">
    <property type="match status" value="1"/>
</dbReference>
<dbReference type="InterPro" id="IPR012337">
    <property type="entry name" value="RNaseH-like_sf"/>
</dbReference>
<evidence type="ECO:0000256" key="1">
    <source>
        <dbReference type="ARBA" id="ARBA00003452"/>
    </source>
</evidence>
<dbReference type="InterPro" id="IPR013520">
    <property type="entry name" value="Ribonucl_H"/>
</dbReference>
<evidence type="ECO:0000256" key="4">
    <source>
        <dbReference type="ARBA" id="ARBA00022695"/>
    </source>
</evidence>
<accession>A0ABT3BPB2</accession>
<dbReference type="RefSeq" id="WP_263817883.1">
    <property type="nucleotide sequence ID" value="NZ_JAOXHJ010000003.1"/>
</dbReference>
<evidence type="ECO:0000256" key="2">
    <source>
        <dbReference type="ARBA" id="ARBA00022490"/>
    </source>
</evidence>
<dbReference type="InterPro" id="IPR006054">
    <property type="entry name" value="DnaQ"/>
</dbReference>
<keyword evidence="2 11" id="KW-0963">Cytoplasm</keyword>
<keyword evidence="15" id="KW-1185">Reference proteome</keyword>
<name>A0ABT3BPB2_9BACT</name>
<dbReference type="InterPro" id="IPR044923">
    <property type="entry name" value="PolC_middle_finger_sf"/>
</dbReference>
<keyword evidence="6 11" id="KW-0540">Nuclease</keyword>
<dbReference type="EC" id="2.7.7.7" evidence="11"/>
<proteinExistence type="inferred from homology"/>
<dbReference type="Pfam" id="PF14579">
    <property type="entry name" value="HHH_6"/>
    <property type="match status" value="1"/>
</dbReference>
<dbReference type="InterPro" id="IPR012340">
    <property type="entry name" value="NA-bd_OB-fold"/>
</dbReference>
<dbReference type="EMBL" id="JAOXHJ010000003">
    <property type="protein sequence ID" value="MCV3754079.1"/>
    <property type="molecule type" value="Genomic_DNA"/>
</dbReference>
<dbReference type="Gene3D" id="3.20.20.140">
    <property type="entry name" value="Metal-dependent hydrolases"/>
    <property type="match status" value="2"/>
</dbReference>
<dbReference type="HAMAP" id="MF_00356">
    <property type="entry name" value="DNApol_PolC"/>
    <property type="match status" value="1"/>
</dbReference>
<dbReference type="CDD" id="cd06127">
    <property type="entry name" value="DEDDh"/>
    <property type="match status" value="1"/>
</dbReference>
<dbReference type="InterPro" id="IPR036397">
    <property type="entry name" value="RNaseH_sf"/>
</dbReference>
<evidence type="ECO:0000259" key="12">
    <source>
        <dbReference type="SMART" id="SM00479"/>
    </source>
</evidence>
<reference evidence="14 15" key="1">
    <citation type="journal article" date="2020" name="Int. J. Syst. Evol. Microbiol.">
        <title>Ureaplasma miroungigenitalium sp. nov. isolated from northern elephant seals (Mirounga angustirostris) and Ureaplasma zalophigenitalium sp. nov. isolated from California sea lions (Zalophus californianus).</title>
        <authorList>
            <person name="Volokhov D.V."/>
            <person name="Gulland F.M."/>
            <person name="Gao Y."/>
            <person name="Chizhikov V.E."/>
        </authorList>
    </citation>
    <scope>NUCLEOTIDE SEQUENCE [LARGE SCALE GENOMIC DNA]</scope>
    <source>
        <strain evidence="14 15">CSL7644-GEN</strain>
    </source>
</reference>
<dbReference type="Pfam" id="PF00929">
    <property type="entry name" value="RNase_T"/>
    <property type="match status" value="1"/>
</dbReference>
<comment type="similarity">
    <text evidence="11">Belongs to the DNA polymerase type-C family. PolC subfamily.</text>
</comment>
<dbReference type="NCBIfam" id="NF001688">
    <property type="entry name" value="PRK00448.1"/>
    <property type="match status" value="1"/>
</dbReference>
<comment type="function">
    <text evidence="1 11">Required for replicative DNA synthesis. This DNA polymerase also exhibits 3' to 5' exonuclease activity.</text>
</comment>
<keyword evidence="7 11" id="KW-0378">Hydrolase</keyword>
<dbReference type="InterPro" id="IPR016195">
    <property type="entry name" value="Pol/histidinol_Pase-like"/>
</dbReference>
<evidence type="ECO:0000256" key="5">
    <source>
        <dbReference type="ARBA" id="ARBA00022705"/>
    </source>
</evidence>
<dbReference type="Gene3D" id="1.10.150.700">
    <property type="entry name" value="PolC, middle finger domain"/>
    <property type="match status" value="2"/>
</dbReference>
<dbReference type="Pfam" id="PF07733">
    <property type="entry name" value="DNA_pol3_alpha"/>
    <property type="match status" value="2"/>
</dbReference>
<dbReference type="InterPro" id="IPR040982">
    <property type="entry name" value="DNA_pol3_finger"/>
</dbReference>
<dbReference type="InterPro" id="IPR004013">
    <property type="entry name" value="PHP_dom"/>
</dbReference>